<dbReference type="FunCoup" id="A0A1U8A607">
    <property type="interactions" value="774"/>
</dbReference>
<dbReference type="PROSITE" id="PS50157">
    <property type="entry name" value="ZINC_FINGER_C2H2_2"/>
    <property type="match status" value="1"/>
</dbReference>
<keyword evidence="6" id="KW-0804">Transcription</keyword>
<dbReference type="InterPro" id="IPR036236">
    <property type="entry name" value="Znf_C2H2_sf"/>
</dbReference>
<evidence type="ECO:0000256" key="5">
    <source>
        <dbReference type="ARBA" id="ARBA00023015"/>
    </source>
</evidence>
<dbReference type="FunFam" id="3.30.160.60:FF:000554">
    <property type="entry name" value="protein indeterminate-domain 12-like"/>
    <property type="match status" value="1"/>
</dbReference>
<dbReference type="RefSeq" id="XP_010260340.1">
    <property type="nucleotide sequence ID" value="XM_010262038.2"/>
</dbReference>
<dbReference type="Pfam" id="PF22995">
    <property type="entry name" value="C2CH-3rd_BIRD-IDD"/>
    <property type="match status" value="1"/>
</dbReference>
<dbReference type="SMART" id="SM00355">
    <property type="entry name" value="ZnF_C2H2"/>
    <property type="match status" value="2"/>
</dbReference>
<evidence type="ECO:0000256" key="2">
    <source>
        <dbReference type="ARBA" id="ARBA00022737"/>
    </source>
</evidence>
<evidence type="ECO:0000256" key="3">
    <source>
        <dbReference type="ARBA" id="ARBA00022771"/>
    </source>
</evidence>
<keyword evidence="4" id="KW-0862">Zinc</keyword>
<dbReference type="InterPro" id="IPR055186">
    <property type="entry name" value="C2H2-2nd_BIRD-IDD"/>
</dbReference>
<dbReference type="Pfam" id="PF00096">
    <property type="entry name" value="zf-C2H2"/>
    <property type="match status" value="1"/>
</dbReference>
<dbReference type="KEGG" id="nnu:104599482"/>
<evidence type="ECO:0000313" key="11">
    <source>
        <dbReference type="RefSeq" id="XP_010260340.1"/>
    </source>
</evidence>
<keyword evidence="3 7" id="KW-0863">Zinc-finger</keyword>
<evidence type="ECO:0000256" key="1">
    <source>
        <dbReference type="ARBA" id="ARBA00022723"/>
    </source>
</evidence>
<dbReference type="GeneID" id="104599482"/>
<dbReference type="PROSITE" id="PS00028">
    <property type="entry name" value="ZINC_FINGER_C2H2_1"/>
    <property type="match status" value="1"/>
</dbReference>
<dbReference type="InterPro" id="IPR055185">
    <property type="entry name" value="C2CH-4th_BIRD-IDD"/>
</dbReference>
<dbReference type="PANTHER" id="PTHR10593:SF148">
    <property type="entry name" value="ZINC FINGER PROTEIN MAGPIE"/>
    <property type="match status" value="1"/>
</dbReference>
<keyword evidence="2" id="KW-0677">Repeat</keyword>
<dbReference type="SUPFAM" id="SSF57667">
    <property type="entry name" value="beta-beta-alpha zinc fingers"/>
    <property type="match status" value="1"/>
</dbReference>
<dbReference type="Proteomes" id="UP000189703">
    <property type="component" value="Unplaced"/>
</dbReference>
<evidence type="ECO:0000256" key="4">
    <source>
        <dbReference type="ARBA" id="ARBA00022833"/>
    </source>
</evidence>
<dbReference type="OMA" id="NQQHAKP"/>
<dbReference type="InterPro" id="IPR013087">
    <property type="entry name" value="Znf_C2H2_type"/>
</dbReference>
<evidence type="ECO:0000313" key="10">
    <source>
        <dbReference type="Proteomes" id="UP000189703"/>
    </source>
</evidence>
<dbReference type="PANTHER" id="PTHR10593">
    <property type="entry name" value="SERINE/THREONINE-PROTEIN KINASE RIO"/>
    <property type="match status" value="1"/>
</dbReference>
<evidence type="ECO:0000259" key="9">
    <source>
        <dbReference type="PROSITE" id="PS50157"/>
    </source>
</evidence>
<gene>
    <name evidence="11" type="primary">LOC104599482</name>
</gene>
<keyword evidence="1" id="KW-0479">Metal-binding</keyword>
<sequence>MLEKMAGEEITSSATTQDTVVGSNPPPVVKKKRNLPGNPDPDAEVIALSPKTLMATNRFLCEICGKGFQRDQNLQLHRRGHNLPWKLKQRTSKEPRKRVYVCPEKTCVHHHPSRALGDLTGIKKHFCRKHGEKKWKCEKCSKRYAVQSDWKAHSKTCGTREYRCDCGTLFSRRDSFITHRAFCDALAEETARITAASNIHNVTAGNINYHFLGTSSARPNMVQHFSPVFKPIQSSNDGAIDQSRPGLSLWMNQGSQSSQALMNNNLPELHQIGSAGLGTLFATDPLISSCSNIPSQMDYPVNWDFGNKLSSTNTGELTSTSLPLTNLKEVGSPRFSSAPSLYSTQHHHNQLPPPIMSATALLQKAAAIGSTWNEPSFLESFGVKCNNSQVVQDGNKYNGLFAPNSVPTNLTTDLENSASDLSSMNNQLQMYPRKRQNTQKDDTEGGQTRDFLGVGVHQTICPSTINGWI</sequence>
<dbReference type="STRING" id="4432.A0A1U8A607"/>
<accession>A0A1U8A607</accession>
<feature type="compositionally biased region" description="Polar residues" evidence="8">
    <location>
        <begin position="10"/>
        <end position="22"/>
    </location>
</feature>
<feature type="domain" description="C2H2-type" evidence="9">
    <location>
        <begin position="59"/>
        <end position="81"/>
    </location>
</feature>
<dbReference type="GO" id="GO:0005634">
    <property type="term" value="C:nucleus"/>
    <property type="evidence" value="ECO:0000318"/>
    <property type="project" value="GO_Central"/>
</dbReference>
<dbReference type="InterPro" id="IPR031140">
    <property type="entry name" value="IDD1-16"/>
</dbReference>
<dbReference type="eggNOG" id="KOG1721">
    <property type="taxonomic scope" value="Eukaryota"/>
</dbReference>
<dbReference type="InParanoid" id="A0A1U8A607"/>
<dbReference type="Pfam" id="PF22996">
    <property type="entry name" value="C2H2-2nd_BIRD-IDD"/>
    <property type="match status" value="1"/>
</dbReference>
<dbReference type="AlphaFoldDB" id="A0A1U8A607"/>
<feature type="region of interest" description="Disordered" evidence="8">
    <location>
        <begin position="1"/>
        <end position="41"/>
    </location>
</feature>
<name>A0A1U8A607_NELNU</name>
<dbReference type="Gene3D" id="3.30.160.60">
    <property type="entry name" value="Classic Zinc Finger"/>
    <property type="match status" value="2"/>
</dbReference>
<dbReference type="GO" id="GO:0003700">
    <property type="term" value="F:DNA-binding transcription factor activity"/>
    <property type="evidence" value="ECO:0000318"/>
    <property type="project" value="GO_Central"/>
</dbReference>
<keyword evidence="10" id="KW-1185">Reference proteome</keyword>
<dbReference type="InterPro" id="IPR055187">
    <property type="entry name" value="C2CH-3rd_BIRD-IDD"/>
</dbReference>
<dbReference type="OrthoDB" id="6354171at2759"/>
<protein>
    <submittedName>
        <fullName evidence="11">Zinc finger protein MAGPIE-like</fullName>
    </submittedName>
</protein>
<organism evidence="10 11">
    <name type="scientific">Nelumbo nucifera</name>
    <name type="common">Sacred lotus</name>
    <dbReference type="NCBI Taxonomy" id="4432"/>
    <lineage>
        <taxon>Eukaryota</taxon>
        <taxon>Viridiplantae</taxon>
        <taxon>Streptophyta</taxon>
        <taxon>Embryophyta</taxon>
        <taxon>Tracheophyta</taxon>
        <taxon>Spermatophyta</taxon>
        <taxon>Magnoliopsida</taxon>
        <taxon>Proteales</taxon>
        <taxon>Nelumbonaceae</taxon>
        <taxon>Nelumbo</taxon>
    </lineage>
</organism>
<dbReference type="GO" id="GO:0008270">
    <property type="term" value="F:zinc ion binding"/>
    <property type="evidence" value="ECO:0007669"/>
    <property type="project" value="UniProtKB-KW"/>
</dbReference>
<evidence type="ECO:0000256" key="8">
    <source>
        <dbReference type="SAM" id="MobiDB-lite"/>
    </source>
</evidence>
<evidence type="ECO:0000256" key="7">
    <source>
        <dbReference type="PROSITE-ProRule" id="PRU00042"/>
    </source>
</evidence>
<keyword evidence="5" id="KW-0805">Transcription regulation</keyword>
<dbReference type="FunFam" id="3.30.160.60:FF:000131">
    <property type="entry name" value="protein indeterminate-domain 5, chloroplastic-like"/>
    <property type="match status" value="1"/>
</dbReference>
<dbReference type="Pfam" id="PF22992">
    <property type="entry name" value="C2CH-4th_BIRD-IDD"/>
    <property type="match status" value="1"/>
</dbReference>
<feature type="region of interest" description="Disordered" evidence="8">
    <location>
        <begin position="430"/>
        <end position="449"/>
    </location>
</feature>
<evidence type="ECO:0000256" key="6">
    <source>
        <dbReference type="ARBA" id="ARBA00023163"/>
    </source>
</evidence>
<reference evidence="11" key="1">
    <citation type="submission" date="2025-08" db="UniProtKB">
        <authorList>
            <consortium name="RefSeq"/>
        </authorList>
    </citation>
    <scope>IDENTIFICATION</scope>
</reference>
<proteinExistence type="predicted"/>